<dbReference type="InterPro" id="IPR010985">
    <property type="entry name" value="Ribbon_hlx_hlx"/>
</dbReference>
<dbReference type="PANTHER" id="PTHR36582:SF2">
    <property type="entry name" value="ANTITOXIN PARD"/>
    <property type="match status" value="1"/>
</dbReference>
<evidence type="ECO:0000256" key="2">
    <source>
        <dbReference type="ARBA" id="ARBA00022649"/>
    </source>
</evidence>
<keyword evidence="2" id="KW-1277">Toxin-antitoxin system</keyword>
<organism evidence="3 4">
    <name type="scientific">Komagataeibacter swingsii</name>
    <dbReference type="NCBI Taxonomy" id="215220"/>
    <lineage>
        <taxon>Bacteria</taxon>
        <taxon>Pseudomonadati</taxon>
        <taxon>Pseudomonadota</taxon>
        <taxon>Alphaproteobacteria</taxon>
        <taxon>Acetobacterales</taxon>
        <taxon>Acetobacteraceae</taxon>
        <taxon>Komagataeibacter</taxon>
    </lineage>
</organism>
<protein>
    <submittedName>
        <fullName evidence="3">Antitoxin</fullName>
    </submittedName>
</protein>
<comment type="caution">
    <text evidence="3">The sequence shown here is derived from an EMBL/GenBank/DDBJ whole genome shotgun (WGS) entry which is preliminary data.</text>
</comment>
<dbReference type="GO" id="GO:0006355">
    <property type="term" value="P:regulation of DNA-templated transcription"/>
    <property type="evidence" value="ECO:0007669"/>
    <property type="project" value="InterPro"/>
</dbReference>
<dbReference type="NCBIfam" id="TIGR02606">
    <property type="entry name" value="antidote_CC2985"/>
    <property type="match status" value="1"/>
</dbReference>
<dbReference type="SUPFAM" id="SSF47598">
    <property type="entry name" value="Ribbon-helix-helix"/>
    <property type="match status" value="1"/>
</dbReference>
<dbReference type="AlphaFoldDB" id="A0A2V4RDL5"/>
<accession>A0A2V4RDL5</accession>
<evidence type="ECO:0000256" key="1">
    <source>
        <dbReference type="ARBA" id="ARBA00008580"/>
    </source>
</evidence>
<proteinExistence type="inferred from homology"/>
<comment type="similarity">
    <text evidence="1">Belongs to the ParD antitoxin family.</text>
</comment>
<evidence type="ECO:0000313" key="3">
    <source>
        <dbReference type="EMBL" id="PYD68116.1"/>
    </source>
</evidence>
<evidence type="ECO:0000313" key="4">
    <source>
        <dbReference type="Proteomes" id="UP000247371"/>
    </source>
</evidence>
<dbReference type="EMBL" id="NKUB01000061">
    <property type="protein sequence ID" value="PYD68116.1"/>
    <property type="molecule type" value="Genomic_DNA"/>
</dbReference>
<dbReference type="Gene3D" id="6.10.10.120">
    <property type="entry name" value="Antitoxin ParD1-like"/>
    <property type="match status" value="1"/>
</dbReference>
<dbReference type="Pfam" id="PF03693">
    <property type="entry name" value="ParD_antitoxin"/>
    <property type="match status" value="1"/>
</dbReference>
<reference evidence="3 4" key="1">
    <citation type="submission" date="2017-07" db="EMBL/GenBank/DDBJ databases">
        <title>A draft genome sequence of Komagataeibacter swingsii LMG 22125.</title>
        <authorList>
            <person name="Skraban J."/>
            <person name="Cleenwerck I."/>
            <person name="Vandamme P."/>
            <person name="Trcek J."/>
        </authorList>
    </citation>
    <scope>NUCLEOTIDE SEQUENCE [LARGE SCALE GENOMIC DNA]</scope>
    <source>
        <strain evidence="3 4">LMG 22125</strain>
    </source>
</reference>
<dbReference type="Proteomes" id="UP000247371">
    <property type="component" value="Unassembled WGS sequence"/>
</dbReference>
<keyword evidence="4" id="KW-1185">Reference proteome</keyword>
<dbReference type="InterPro" id="IPR038296">
    <property type="entry name" value="ParD_sf"/>
</dbReference>
<gene>
    <name evidence="3" type="ORF">CFR76_16960</name>
</gene>
<dbReference type="InterPro" id="IPR022789">
    <property type="entry name" value="ParD"/>
</dbReference>
<dbReference type="PANTHER" id="PTHR36582">
    <property type="entry name" value="ANTITOXIN PARD"/>
    <property type="match status" value="1"/>
</dbReference>
<sequence>MPRNTSISLGDHFADFVDQQVQGERYDSATDVVCAGLQILEERETRLEALRSALIEGEKSGAAEPADIEDSLAAKAKQFRRCVFF</sequence>
<name>A0A2V4RDL5_9PROT</name>
<dbReference type="RefSeq" id="WP_110557930.1">
    <property type="nucleotide sequence ID" value="NZ_NKUB01000061.1"/>
</dbReference>